<proteinExistence type="predicted"/>
<evidence type="ECO:0000256" key="3">
    <source>
        <dbReference type="ARBA" id="ARBA00022692"/>
    </source>
</evidence>
<organism evidence="9 10">
    <name type="scientific">Amycolatopsis acididurans</name>
    <dbReference type="NCBI Taxonomy" id="2724524"/>
    <lineage>
        <taxon>Bacteria</taxon>
        <taxon>Bacillati</taxon>
        <taxon>Actinomycetota</taxon>
        <taxon>Actinomycetes</taxon>
        <taxon>Pseudonocardiales</taxon>
        <taxon>Pseudonocardiaceae</taxon>
        <taxon>Amycolatopsis</taxon>
    </lineage>
</organism>
<comment type="subcellular location">
    <subcellularLocation>
        <location evidence="1">Cell membrane</location>
        <topology evidence="1">Multi-pass membrane protein</topology>
    </subcellularLocation>
</comment>
<dbReference type="InterPro" id="IPR000326">
    <property type="entry name" value="PAP2/HPO"/>
</dbReference>
<comment type="caution">
    <text evidence="9">The sequence shown here is derived from an EMBL/GenBank/DDBJ whole genome shotgun (WGS) entry which is preliminary data.</text>
</comment>
<dbReference type="InterPro" id="IPR036938">
    <property type="entry name" value="PAP2/HPO_sf"/>
</dbReference>
<feature type="transmembrane region" description="Helical" evidence="7">
    <location>
        <begin position="119"/>
        <end position="139"/>
    </location>
</feature>
<evidence type="ECO:0000256" key="6">
    <source>
        <dbReference type="ARBA" id="ARBA00023136"/>
    </source>
</evidence>
<keyword evidence="3 7" id="KW-0812">Transmembrane</keyword>
<keyword evidence="5 7" id="KW-1133">Transmembrane helix</keyword>
<keyword evidence="10" id="KW-1185">Reference proteome</keyword>
<evidence type="ECO:0000256" key="1">
    <source>
        <dbReference type="ARBA" id="ARBA00004651"/>
    </source>
</evidence>
<evidence type="ECO:0000259" key="8">
    <source>
        <dbReference type="SMART" id="SM00014"/>
    </source>
</evidence>
<gene>
    <name evidence="9" type="ORF">HFP15_24625</name>
</gene>
<protein>
    <submittedName>
        <fullName evidence="9">Phosphatase PAP2 family protein</fullName>
    </submittedName>
</protein>
<reference evidence="9 10" key="1">
    <citation type="submission" date="2020-04" db="EMBL/GenBank/DDBJ databases">
        <title>Novel species.</title>
        <authorList>
            <person name="Teo W.F.A."/>
            <person name="Lipun K."/>
            <person name="Srisuk N."/>
            <person name="Duangmal K."/>
        </authorList>
    </citation>
    <scope>NUCLEOTIDE SEQUENCE [LARGE SCALE GENOMIC DNA]</scope>
    <source>
        <strain evidence="9 10">K13G38</strain>
    </source>
</reference>
<evidence type="ECO:0000313" key="10">
    <source>
        <dbReference type="Proteomes" id="UP000715441"/>
    </source>
</evidence>
<dbReference type="RefSeq" id="WP_168519095.1">
    <property type="nucleotide sequence ID" value="NZ_JAAXLS010000019.1"/>
</dbReference>
<keyword evidence="4" id="KW-0378">Hydrolase</keyword>
<feature type="transmembrane region" description="Helical" evidence="7">
    <location>
        <begin position="21"/>
        <end position="40"/>
    </location>
</feature>
<evidence type="ECO:0000256" key="7">
    <source>
        <dbReference type="SAM" id="Phobius"/>
    </source>
</evidence>
<dbReference type="Pfam" id="PF01569">
    <property type="entry name" value="PAP2"/>
    <property type="match status" value="1"/>
</dbReference>
<evidence type="ECO:0000256" key="4">
    <source>
        <dbReference type="ARBA" id="ARBA00022801"/>
    </source>
</evidence>
<dbReference type="PANTHER" id="PTHR14969:SF62">
    <property type="entry name" value="DECAPRENYLPHOSPHORYL-5-PHOSPHORIBOSE PHOSPHATASE RV3807C-RELATED"/>
    <property type="match status" value="1"/>
</dbReference>
<dbReference type="SUPFAM" id="SSF48317">
    <property type="entry name" value="Acid phosphatase/Vanadium-dependent haloperoxidase"/>
    <property type="match status" value="1"/>
</dbReference>
<dbReference type="Proteomes" id="UP000715441">
    <property type="component" value="Unassembled WGS sequence"/>
</dbReference>
<dbReference type="SMART" id="SM00014">
    <property type="entry name" value="acidPPc"/>
    <property type="match status" value="1"/>
</dbReference>
<keyword evidence="6 7" id="KW-0472">Membrane</keyword>
<evidence type="ECO:0000313" key="9">
    <source>
        <dbReference type="EMBL" id="NKQ56070.1"/>
    </source>
</evidence>
<accession>A0ABX1J8E2</accession>
<evidence type="ECO:0000256" key="2">
    <source>
        <dbReference type="ARBA" id="ARBA00022475"/>
    </source>
</evidence>
<feature type="transmembrane region" description="Helical" evidence="7">
    <location>
        <begin position="145"/>
        <end position="163"/>
    </location>
</feature>
<feature type="domain" description="Phosphatidic acid phosphatase type 2/haloperoxidase" evidence="8">
    <location>
        <begin position="52"/>
        <end position="160"/>
    </location>
</feature>
<dbReference type="Gene3D" id="1.20.144.10">
    <property type="entry name" value="Phosphatidic acid phosphatase type 2/haloperoxidase"/>
    <property type="match status" value="1"/>
</dbReference>
<name>A0ABX1J8E2_9PSEU</name>
<keyword evidence="2" id="KW-1003">Cell membrane</keyword>
<dbReference type="PANTHER" id="PTHR14969">
    <property type="entry name" value="SPHINGOSINE-1-PHOSPHATE PHOSPHOHYDROLASE"/>
    <property type="match status" value="1"/>
</dbReference>
<evidence type="ECO:0000256" key="5">
    <source>
        <dbReference type="ARBA" id="ARBA00022989"/>
    </source>
</evidence>
<dbReference type="EMBL" id="JAAXLS010000019">
    <property type="protein sequence ID" value="NKQ56070.1"/>
    <property type="molecule type" value="Genomic_DNA"/>
</dbReference>
<sequence length="191" mass="20460">MTDINAFARATPWLHGIMYGYATYGVALFAVFLVAGLWLARRSGDPARMAAALWAGVGTLVAVGVNQPIVNAVHEARPYTTTPGLLVLADRSTDYSFPSDHATMAGALAVGLLLVHRRLAAVTTVAALLLAFSRVYIAAHYPRDVAVGLILGGLVVLVGWFLIRRPATALIRKLETTPVRRLLTTTPAETR</sequence>